<dbReference type="Proteomes" id="UP000507470">
    <property type="component" value="Unassembled WGS sequence"/>
</dbReference>
<name>A0A6J8DQS8_MYTCO</name>
<evidence type="ECO:0000313" key="2">
    <source>
        <dbReference type="EMBL" id="CAC5410988.1"/>
    </source>
</evidence>
<gene>
    <name evidence="2" type="ORF">MCOR_44125</name>
</gene>
<feature type="compositionally biased region" description="Basic and acidic residues" evidence="1">
    <location>
        <begin position="189"/>
        <end position="218"/>
    </location>
</feature>
<feature type="compositionally biased region" description="Basic residues" evidence="1">
    <location>
        <begin position="96"/>
        <end position="109"/>
    </location>
</feature>
<reference evidence="2 3" key="1">
    <citation type="submission" date="2020-06" db="EMBL/GenBank/DDBJ databases">
        <authorList>
            <person name="Li R."/>
            <person name="Bekaert M."/>
        </authorList>
    </citation>
    <scope>NUCLEOTIDE SEQUENCE [LARGE SCALE GENOMIC DNA]</scope>
    <source>
        <strain evidence="3">wild</strain>
    </source>
</reference>
<accession>A0A6J8DQS8</accession>
<feature type="compositionally biased region" description="Acidic residues" evidence="1">
    <location>
        <begin position="166"/>
        <end position="183"/>
    </location>
</feature>
<organism evidence="2 3">
    <name type="scientific">Mytilus coruscus</name>
    <name type="common">Sea mussel</name>
    <dbReference type="NCBI Taxonomy" id="42192"/>
    <lineage>
        <taxon>Eukaryota</taxon>
        <taxon>Metazoa</taxon>
        <taxon>Spiralia</taxon>
        <taxon>Lophotrochozoa</taxon>
        <taxon>Mollusca</taxon>
        <taxon>Bivalvia</taxon>
        <taxon>Autobranchia</taxon>
        <taxon>Pteriomorphia</taxon>
        <taxon>Mytilida</taxon>
        <taxon>Mytiloidea</taxon>
        <taxon>Mytilidae</taxon>
        <taxon>Mytilinae</taxon>
        <taxon>Mytilus</taxon>
    </lineage>
</organism>
<protein>
    <submittedName>
        <fullName evidence="2">Uncharacterized protein</fullName>
    </submittedName>
</protein>
<feature type="region of interest" description="Disordered" evidence="1">
    <location>
        <begin position="153"/>
        <end position="218"/>
    </location>
</feature>
<dbReference type="EMBL" id="CACVKT020007820">
    <property type="protein sequence ID" value="CAC5410988.1"/>
    <property type="molecule type" value="Genomic_DNA"/>
</dbReference>
<feature type="region of interest" description="Disordered" evidence="1">
    <location>
        <begin position="82"/>
        <end position="118"/>
    </location>
</feature>
<proteinExistence type="predicted"/>
<evidence type="ECO:0000313" key="3">
    <source>
        <dbReference type="Proteomes" id="UP000507470"/>
    </source>
</evidence>
<keyword evidence="3" id="KW-1185">Reference proteome</keyword>
<sequence length="218" mass="24628">MLKEHQINIRDEQVNDCTIRYWIDKVSSKIKPKKHNVPSSPFHNMLFSNFDKVKIKKESDHGRKRTLHRNLLPIGSITEELEEENTTNQKLVPFPRRGKRKPASPKKKPALVEVSTDANTESGEISVVYVVVEEPQQDMQPDGVIQAGDKNALVEEEATVPRNTDDDQDSTEEQSELEEDASLLEESGGSEHETSLDSQVHELAADASPDIRTDEYGR</sequence>
<dbReference type="AlphaFoldDB" id="A0A6J8DQS8"/>
<evidence type="ECO:0000256" key="1">
    <source>
        <dbReference type="SAM" id="MobiDB-lite"/>
    </source>
</evidence>